<dbReference type="InterPro" id="IPR036390">
    <property type="entry name" value="WH_DNA-bd_sf"/>
</dbReference>
<evidence type="ECO:0000256" key="7">
    <source>
        <dbReference type="ARBA" id="ARBA00022813"/>
    </source>
</evidence>
<feature type="active site" description="For autocatalytic cleavage activity" evidence="13">
    <location>
        <position position="166"/>
    </location>
</feature>
<dbReference type="Pfam" id="PF00717">
    <property type="entry name" value="Peptidase_S24"/>
    <property type="match status" value="1"/>
</dbReference>
<dbReference type="EC" id="3.4.21.88" evidence="13"/>
<evidence type="ECO:0000256" key="1">
    <source>
        <dbReference type="ARBA" id="ARBA00007484"/>
    </source>
</evidence>
<evidence type="ECO:0000256" key="4">
    <source>
        <dbReference type="ARBA" id="ARBA00022705"/>
    </source>
</evidence>
<comment type="similarity">
    <text evidence="1 13 14">Belongs to the peptidase S24 family.</text>
</comment>
<proteinExistence type="inferred from homology"/>
<feature type="domain" description="LexA repressor DNA-binding" evidence="16">
    <location>
        <begin position="5"/>
        <end position="67"/>
    </location>
</feature>
<gene>
    <name evidence="13" type="primary">lexA</name>
    <name evidence="17" type="ORF">SAMN02746091_00200</name>
</gene>
<organism evidence="17 18">
    <name type="scientific">Caloramator proteoclasticus DSM 10124</name>
    <dbReference type="NCBI Taxonomy" id="1121262"/>
    <lineage>
        <taxon>Bacteria</taxon>
        <taxon>Bacillati</taxon>
        <taxon>Bacillota</taxon>
        <taxon>Clostridia</taxon>
        <taxon>Eubacteriales</taxon>
        <taxon>Clostridiaceae</taxon>
        <taxon>Caloramator</taxon>
    </lineage>
</organism>
<dbReference type="InterPro" id="IPR006199">
    <property type="entry name" value="LexA_DNA-bd_dom"/>
</dbReference>
<evidence type="ECO:0000256" key="9">
    <source>
        <dbReference type="ARBA" id="ARBA00023125"/>
    </source>
</evidence>
<dbReference type="Gene3D" id="1.10.10.10">
    <property type="entry name" value="Winged helix-like DNA-binding domain superfamily/Winged helix DNA-binding domain"/>
    <property type="match status" value="1"/>
</dbReference>
<dbReference type="AlphaFoldDB" id="A0A1M4SQI4"/>
<evidence type="ECO:0000256" key="14">
    <source>
        <dbReference type="RuleBase" id="RU003991"/>
    </source>
</evidence>
<keyword evidence="5 13" id="KW-0227">DNA damage</keyword>
<evidence type="ECO:0000256" key="10">
    <source>
        <dbReference type="ARBA" id="ARBA00023163"/>
    </source>
</evidence>
<evidence type="ECO:0000256" key="8">
    <source>
        <dbReference type="ARBA" id="ARBA00023015"/>
    </source>
</evidence>
<dbReference type="FunFam" id="2.10.109.10:FF:000001">
    <property type="entry name" value="LexA repressor"/>
    <property type="match status" value="1"/>
</dbReference>
<dbReference type="CDD" id="cd00090">
    <property type="entry name" value="HTH_ARSR"/>
    <property type="match status" value="1"/>
</dbReference>
<evidence type="ECO:0000256" key="11">
    <source>
        <dbReference type="ARBA" id="ARBA00023204"/>
    </source>
</evidence>
<evidence type="ECO:0000259" key="16">
    <source>
        <dbReference type="Pfam" id="PF01726"/>
    </source>
</evidence>
<keyword evidence="6 13" id="KW-0378">Hydrolase</keyword>
<dbReference type="InterPro" id="IPR006197">
    <property type="entry name" value="Peptidase_S24_LexA"/>
</dbReference>
<dbReference type="SUPFAM" id="SSF46785">
    <property type="entry name" value="Winged helix' DNA-binding domain"/>
    <property type="match status" value="1"/>
</dbReference>
<name>A0A1M4SQI4_9CLOT</name>
<dbReference type="InterPro" id="IPR036286">
    <property type="entry name" value="LexA/Signal_pep-like_sf"/>
</dbReference>
<dbReference type="PANTHER" id="PTHR33516">
    <property type="entry name" value="LEXA REPRESSOR"/>
    <property type="match status" value="1"/>
</dbReference>
<keyword evidence="12 13" id="KW-0742">SOS response</keyword>
<comment type="function">
    <text evidence="13">Represses a number of genes involved in the response to DNA damage (SOS response), including recA and lexA. In the presence of single-stranded DNA, RecA interacts with LexA causing an autocatalytic cleavage which disrupts the DNA-binding part of LexA, leading to derepression of the SOS regulon and eventually DNA repair.</text>
</comment>
<dbReference type="PANTHER" id="PTHR33516:SF2">
    <property type="entry name" value="LEXA REPRESSOR-RELATED"/>
    <property type="match status" value="1"/>
</dbReference>
<dbReference type="GO" id="GO:0006281">
    <property type="term" value="P:DNA repair"/>
    <property type="evidence" value="ECO:0007669"/>
    <property type="project" value="UniProtKB-UniRule"/>
</dbReference>
<dbReference type="InterPro" id="IPR036388">
    <property type="entry name" value="WH-like_DNA-bd_sf"/>
</dbReference>
<dbReference type="GO" id="GO:0004252">
    <property type="term" value="F:serine-type endopeptidase activity"/>
    <property type="evidence" value="ECO:0007669"/>
    <property type="project" value="UniProtKB-UniRule"/>
</dbReference>
<keyword evidence="7 13" id="KW-0068">Autocatalytic cleavage</keyword>
<dbReference type="PRINTS" id="PR00726">
    <property type="entry name" value="LEXASERPTASE"/>
</dbReference>
<evidence type="ECO:0000256" key="12">
    <source>
        <dbReference type="ARBA" id="ARBA00023236"/>
    </source>
</evidence>
<dbReference type="InterPro" id="IPR015927">
    <property type="entry name" value="Peptidase_S24_S26A/B/C"/>
</dbReference>
<keyword evidence="8 13" id="KW-0805">Transcription regulation</keyword>
<evidence type="ECO:0000256" key="3">
    <source>
        <dbReference type="ARBA" id="ARBA00022491"/>
    </source>
</evidence>
<feature type="site" description="Cleavage; by autolysis" evidence="13">
    <location>
        <begin position="93"/>
        <end position="94"/>
    </location>
</feature>
<keyword evidence="18" id="KW-1185">Reference proteome</keyword>
<keyword evidence="10 13" id="KW-0804">Transcription</keyword>
<dbReference type="NCBIfam" id="TIGR00498">
    <property type="entry name" value="lexA"/>
    <property type="match status" value="1"/>
</dbReference>
<dbReference type="GO" id="GO:0045892">
    <property type="term" value="P:negative regulation of DNA-templated transcription"/>
    <property type="evidence" value="ECO:0007669"/>
    <property type="project" value="UniProtKB-UniRule"/>
</dbReference>
<feature type="domain" description="Peptidase S24/S26A/S26B/S26C" evidence="15">
    <location>
        <begin position="86"/>
        <end position="199"/>
    </location>
</feature>
<evidence type="ECO:0000256" key="2">
    <source>
        <dbReference type="ARBA" id="ARBA00011738"/>
    </source>
</evidence>
<sequence>MLINGLSDKQQKILEFIKQEIATRGYPPSVREIGLAVGLRSTSTVHAHLEKLEKKGLIRRDPTKPRAIEILNENLLEDNSDIMKVPIVGSVSAGNPILAFEEVEDYFPLPLNYFNKNTEVFLLKIEGESMINAGILDGDYVIVERQPVAKNGDIVVALIEDSATVKRFFKEDGYIRLQPENSHMEPIIVDNCTILGKVIGVFRRYK</sequence>
<dbReference type="EMBL" id="FQVG01000002">
    <property type="protein sequence ID" value="SHE34458.1"/>
    <property type="molecule type" value="Genomic_DNA"/>
</dbReference>
<dbReference type="CDD" id="cd06529">
    <property type="entry name" value="S24_LexA-like"/>
    <property type="match status" value="1"/>
</dbReference>
<dbReference type="Proteomes" id="UP000184423">
    <property type="component" value="Unassembled WGS sequence"/>
</dbReference>
<protein>
    <recommendedName>
        <fullName evidence="13">LexA repressor</fullName>
        <ecNumber evidence="13">3.4.21.88</ecNumber>
    </recommendedName>
</protein>
<dbReference type="InterPro" id="IPR006200">
    <property type="entry name" value="LexA"/>
</dbReference>
<dbReference type="InterPro" id="IPR011991">
    <property type="entry name" value="ArsR-like_HTH"/>
</dbReference>
<dbReference type="GO" id="GO:0009432">
    <property type="term" value="P:SOS response"/>
    <property type="evidence" value="ECO:0007669"/>
    <property type="project" value="UniProtKB-UniRule"/>
</dbReference>
<keyword evidence="9 13" id="KW-0238">DNA-binding</keyword>
<dbReference type="InterPro" id="IPR050077">
    <property type="entry name" value="LexA_repressor"/>
</dbReference>
<keyword evidence="3 13" id="KW-0678">Repressor</keyword>
<reference evidence="18" key="1">
    <citation type="submission" date="2016-11" db="EMBL/GenBank/DDBJ databases">
        <authorList>
            <person name="Varghese N."/>
            <person name="Submissions S."/>
        </authorList>
    </citation>
    <scope>NUCLEOTIDE SEQUENCE [LARGE SCALE GENOMIC DNA]</scope>
    <source>
        <strain evidence="18">DSM 10124</strain>
    </source>
</reference>
<dbReference type="InterPro" id="IPR039418">
    <property type="entry name" value="LexA-like"/>
</dbReference>
<comment type="catalytic activity">
    <reaction evidence="13">
        <text>Hydrolysis of Ala-|-Gly bond in repressor LexA.</text>
        <dbReference type="EC" id="3.4.21.88"/>
    </reaction>
</comment>
<evidence type="ECO:0000256" key="13">
    <source>
        <dbReference type="HAMAP-Rule" id="MF_00015"/>
    </source>
</evidence>
<dbReference type="GO" id="GO:0003677">
    <property type="term" value="F:DNA binding"/>
    <property type="evidence" value="ECO:0007669"/>
    <property type="project" value="UniProtKB-UniRule"/>
</dbReference>
<feature type="active site" description="For autocatalytic cleavage activity" evidence="13">
    <location>
        <position position="129"/>
    </location>
</feature>
<dbReference type="Gene3D" id="2.10.109.10">
    <property type="entry name" value="Umud Fragment, subunit A"/>
    <property type="match status" value="1"/>
</dbReference>
<evidence type="ECO:0000256" key="6">
    <source>
        <dbReference type="ARBA" id="ARBA00022801"/>
    </source>
</evidence>
<comment type="subunit">
    <text evidence="2 13">Homodimer.</text>
</comment>
<evidence type="ECO:0000313" key="18">
    <source>
        <dbReference type="Proteomes" id="UP000184423"/>
    </source>
</evidence>
<dbReference type="Pfam" id="PF01726">
    <property type="entry name" value="LexA_DNA_bind"/>
    <property type="match status" value="1"/>
</dbReference>
<keyword evidence="11 13" id="KW-0234">DNA repair</keyword>
<evidence type="ECO:0000313" key="17">
    <source>
        <dbReference type="EMBL" id="SHE34458.1"/>
    </source>
</evidence>
<dbReference type="FunFam" id="1.10.10.10:FF:000009">
    <property type="entry name" value="LexA repressor"/>
    <property type="match status" value="1"/>
</dbReference>
<accession>A0A1M4SQI4</accession>
<dbReference type="GO" id="GO:0006508">
    <property type="term" value="P:proteolysis"/>
    <property type="evidence" value="ECO:0007669"/>
    <property type="project" value="InterPro"/>
</dbReference>
<evidence type="ECO:0000256" key="5">
    <source>
        <dbReference type="ARBA" id="ARBA00022763"/>
    </source>
</evidence>
<feature type="DNA-binding region" description="H-T-H motif" evidence="13">
    <location>
        <begin position="30"/>
        <end position="50"/>
    </location>
</feature>
<dbReference type="SUPFAM" id="SSF51306">
    <property type="entry name" value="LexA/Signal peptidase"/>
    <property type="match status" value="1"/>
</dbReference>
<evidence type="ECO:0000259" key="15">
    <source>
        <dbReference type="Pfam" id="PF00717"/>
    </source>
</evidence>
<dbReference type="RefSeq" id="WP_027307504.1">
    <property type="nucleotide sequence ID" value="NZ_FQVG01000002.1"/>
</dbReference>
<keyword evidence="4 13" id="KW-0235">DNA replication</keyword>
<dbReference type="HAMAP" id="MF_00015">
    <property type="entry name" value="LexA"/>
    <property type="match status" value="1"/>
</dbReference>
<dbReference type="GO" id="GO:0006260">
    <property type="term" value="P:DNA replication"/>
    <property type="evidence" value="ECO:0007669"/>
    <property type="project" value="UniProtKB-UniRule"/>
</dbReference>